<dbReference type="OrthoDB" id="10545254at2759"/>
<name>A0A078A5D4_STYLE</name>
<dbReference type="InParanoid" id="A0A078A5D4"/>
<dbReference type="AlphaFoldDB" id="A0A078A5D4"/>
<evidence type="ECO:0000313" key="2">
    <source>
        <dbReference type="EMBL" id="CDW77440.1"/>
    </source>
</evidence>
<organism evidence="2 3">
    <name type="scientific">Stylonychia lemnae</name>
    <name type="common">Ciliate</name>
    <dbReference type="NCBI Taxonomy" id="5949"/>
    <lineage>
        <taxon>Eukaryota</taxon>
        <taxon>Sar</taxon>
        <taxon>Alveolata</taxon>
        <taxon>Ciliophora</taxon>
        <taxon>Intramacronucleata</taxon>
        <taxon>Spirotrichea</taxon>
        <taxon>Stichotrichia</taxon>
        <taxon>Sporadotrichida</taxon>
        <taxon>Oxytrichidae</taxon>
        <taxon>Stylonychinae</taxon>
        <taxon>Stylonychia</taxon>
    </lineage>
</organism>
<sequence length="323" mass="36845">MLQQSSFQKLNAISNGISSSIFQSTSNLGNQRRVIQQRTSKLVSDLNERAQQAKENARSMRNKASRLYLKFNSVVRHIAGYPKIIYVPLVIASSAAYGYHSVKKTKSPHLTAELAQNESPLSNIDTFQRWVVTSAIENITDIVASKDVKKEGVSYLERMFKNSQVHDSLIFLLKNAVKDDRFVTESKKFGIDWITYTITSQQSKNDLKNLMSLTFTQDQRVVEISKELLKYFVTQPESKEMTKEIMCKVFLTDEVLNAVGKQLGDGSYEAVQSDEFQSKLSDTCKQIVFEEKRWAEIKQKLVYQPLADTLTFGLYSKMKGKEE</sequence>
<evidence type="ECO:0000256" key="1">
    <source>
        <dbReference type="SAM" id="Coils"/>
    </source>
</evidence>
<proteinExistence type="predicted"/>
<evidence type="ECO:0000313" key="3">
    <source>
        <dbReference type="Proteomes" id="UP000039865"/>
    </source>
</evidence>
<dbReference type="Proteomes" id="UP000039865">
    <property type="component" value="Unassembled WGS sequence"/>
</dbReference>
<keyword evidence="1" id="KW-0175">Coiled coil</keyword>
<keyword evidence="3" id="KW-1185">Reference proteome</keyword>
<dbReference type="EMBL" id="CCKQ01006152">
    <property type="protein sequence ID" value="CDW77440.1"/>
    <property type="molecule type" value="Genomic_DNA"/>
</dbReference>
<gene>
    <name evidence="2" type="primary">Contig3089.g3299</name>
    <name evidence="2" type="ORF">STYLEM_6401</name>
</gene>
<feature type="coiled-coil region" evidence="1">
    <location>
        <begin position="36"/>
        <end position="70"/>
    </location>
</feature>
<protein>
    <submittedName>
        <fullName evidence="2">Uncharacterized protein</fullName>
    </submittedName>
</protein>
<reference evidence="2 3" key="1">
    <citation type="submission" date="2014-06" db="EMBL/GenBank/DDBJ databases">
        <authorList>
            <person name="Swart Estienne"/>
        </authorList>
    </citation>
    <scope>NUCLEOTIDE SEQUENCE [LARGE SCALE GENOMIC DNA]</scope>
    <source>
        <strain evidence="2 3">130c</strain>
    </source>
</reference>
<accession>A0A078A5D4</accession>